<comment type="caution">
    <text evidence="1">The sequence shown here is derived from an EMBL/GenBank/DDBJ whole genome shotgun (WGS) entry which is preliminary data.</text>
</comment>
<accession>A0A3P1BZE1</accession>
<dbReference type="Proteomes" id="UP000271925">
    <property type="component" value="Unassembled WGS sequence"/>
</dbReference>
<gene>
    <name evidence="1" type="ORF">EHT25_00340</name>
</gene>
<evidence type="ECO:0000313" key="1">
    <source>
        <dbReference type="EMBL" id="RRB06289.1"/>
    </source>
</evidence>
<sequence length="64" mass="7798">MIDDPQLYLLLSEYERIINHLQVMPFIHEQDPPERRRLRKENAALILEGQERLRQAKAFYHIKI</sequence>
<protein>
    <submittedName>
        <fullName evidence="1">Uncharacterized protein</fullName>
    </submittedName>
</protein>
<proteinExistence type="predicted"/>
<dbReference type="AlphaFoldDB" id="A0A3P1BZE1"/>
<organism evidence="1 2">
    <name type="scientific">Larkinella rosea</name>
    <dbReference type="NCBI Taxonomy" id="2025312"/>
    <lineage>
        <taxon>Bacteria</taxon>
        <taxon>Pseudomonadati</taxon>
        <taxon>Bacteroidota</taxon>
        <taxon>Cytophagia</taxon>
        <taxon>Cytophagales</taxon>
        <taxon>Spirosomataceae</taxon>
        <taxon>Larkinella</taxon>
    </lineage>
</organism>
<keyword evidence="2" id="KW-1185">Reference proteome</keyword>
<evidence type="ECO:0000313" key="2">
    <source>
        <dbReference type="Proteomes" id="UP000271925"/>
    </source>
</evidence>
<dbReference type="EMBL" id="RQJO01000007">
    <property type="protein sequence ID" value="RRB06289.1"/>
    <property type="molecule type" value="Genomic_DNA"/>
</dbReference>
<reference evidence="1 2" key="1">
    <citation type="submission" date="2018-11" db="EMBL/GenBank/DDBJ databases">
        <authorList>
            <person name="Zhou Z."/>
            <person name="Wang G."/>
        </authorList>
    </citation>
    <scope>NUCLEOTIDE SEQUENCE [LARGE SCALE GENOMIC DNA]</scope>
    <source>
        <strain evidence="1 2">KCTC52004</strain>
    </source>
</reference>
<name>A0A3P1BZE1_9BACT</name>